<dbReference type="OrthoDB" id="2945238at2759"/>
<evidence type="ECO:0000256" key="1">
    <source>
        <dbReference type="SAM" id="MobiDB-lite"/>
    </source>
</evidence>
<proteinExistence type="predicted"/>
<reference evidence="2" key="1">
    <citation type="submission" date="2020-11" db="EMBL/GenBank/DDBJ databases">
        <authorList>
            <consortium name="DOE Joint Genome Institute"/>
            <person name="Ahrendt S."/>
            <person name="Riley R."/>
            <person name="Andreopoulos W."/>
            <person name="Labutti K."/>
            <person name="Pangilinan J."/>
            <person name="Ruiz-Duenas F.J."/>
            <person name="Barrasa J.M."/>
            <person name="Sanchez-Garcia M."/>
            <person name="Camarero S."/>
            <person name="Miyauchi S."/>
            <person name="Serrano A."/>
            <person name="Linde D."/>
            <person name="Babiker R."/>
            <person name="Drula E."/>
            <person name="Ayuso-Fernandez I."/>
            <person name="Pacheco R."/>
            <person name="Padilla G."/>
            <person name="Ferreira P."/>
            <person name="Barriuso J."/>
            <person name="Kellner H."/>
            <person name="Castanera R."/>
            <person name="Alfaro M."/>
            <person name="Ramirez L."/>
            <person name="Pisabarro A.G."/>
            <person name="Kuo A."/>
            <person name="Tritt A."/>
            <person name="Lipzen A."/>
            <person name="He G."/>
            <person name="Yan M."/>
            <person name="Ng V."/>
            <person name="Cullen D."/>
            <person name="Martin F."/>
            <person name="Rosso M.-N."/>
            <person name="Henrissat B."/>
            <person name="Hibbett D."/>
            <person name="Martinez A.T."/>
            <person name="Grigoriev I.V."/>
        </authorList>
    </citation>
    <scope>NUCLEOTIDE SEQUENCE</scope>
    <source>
        <strain evidence="2">MF-IS2</strain>
    </source>
</reference>
<sequence length="307" mass="34566">MKRSFSVHSSETDEYVTPRKRARRDINSPCPSENTPASCRSMIVVKVAPRKAYNEPQEVDLCATLRRCRSEADPSAIKELKALPYGKPLVQHVQSLLHVVKTNVKKRVDKTDRIIETELYLKWLEELDSAVIGIENLLSAKIPGTRRRVPGLGYITFVILYRIMDGFISDVDHHHDGWSSRGSEDHPIYPITMTLAEEAKDPSTDSRAESAVHFAEDALGRYDRVMGVAVRRLKAEGGRSLRLARMVAQTERALARACCLLCEQTGFGGDKSATGESILRSTRTFMRQWKAEHGITDDDEYDTQDGF</sequence>
<gene>
    <name evidence="2" type="ORF">P691DRAFT_793628</name>
</gene>
<dbReference type="Proteomes" id="UP000807342">
    <property type="component" value="Unassembled WGS sequence"/>
</dbReference>
<name>A0A9P5XAW3_9AGAR</name>
<accession>A0A9P5XAW3</accession>
<evidence type="ECO:0000313" key="2">
    <source>
        <dbReference type="EMBL" id="KAF9447300.1"/>
    </source>
</evidence>
<dbReference type="EMBL" id="MU151206">
    <property type="protein sequence ID" value="KAF9447300.1"/>
    <property type="molecule type" value="Genomic_DNA"/>
</dbReference>
<organism evidence="2 3">
    <name type="scientific">Macrolepiota fuliginosa MF-IS2</name>
    <dbReference type="NCBI Taxonomy" id="1400762"/>
    <lineage>
        <taxon>Eukaryota</taxon>
        <taxon>Fungi</taxon>
        <taxon>Dikarya</taxon>
        <taxon>Basidiomycota</taxon>
        <taxon>Agaricomycotina</taxon>
        <taxon>Agaricomycetes</taxon>
        <taxon>Agaricomycetidae</taxon>
        <taxon>Agaricales</taxon>
        <taxon>Agaricineae</taxon>
        <taxon>Agaricaceae</taxon>
        <taxon>Macrolepiota</taxon>
    </lineage>
</organism>
<protein>
    <submittedName>
        <fullName evidence="2">Uncharacterized protein</fullName>
    </submittedName>
</protein>
<feature type="region of interest" description="Disordered" evidence="1">
    <location>
        <begin position="1"/>
        <end position="34"/>
    </location>
</feature>
<dbReference type="AlphaFoldDB" id="A0A9P5XAW3"/>
<comment type="caution">
    <text evidence="2">The sequence shown here is derived from an EMBL/GenBank/DDBJ whole genome shotgun (WGS) entry which is preliminary data.</text>
</comment>
<evidence type="ECO:0000313" key="3">
    <source>
        <dbReference type="Proteomes" id="UP000807342"/>
    </source>
</evidence>
<keyword evidence="3" id="KW-1185">Reference proteome</keyword>